<dbReference type="InterPro" id="IPR001680">
    <property type="entry name" value="WD40_rpt"/>
</dbReference>
<dbReference type="SUPFAM" id="SSF50978">
    <property type="entry name" value="WD40 repeat-like"/>
    <property type="match status" value="1"/>
</dbReference>
<feature type="domain" description="Translation initiation factor beta propellor-like" evidence="6">
    <location>
        <begin position="211"/>
        <end position="328"/>
    </location>
</feature>
<dbReference type="PROSITE" id="PS00678">
    <property type="entry name" value="WD_REPEATS_1"/>
    <property type="match status" value="1"/>
</dbReference>
<accession>A0A177B2N9</accession>
<dbReference type="GO" id="GO:0005730">
    <property type="term" value="C:nucleolus"/>
    <property type="evidence" value="ECO:0007669"/>
    <property type="project" value="TreeGrafter"/>
</dbReference>
<dbReference type="PANTHER" id="PTHR45903:SF1">
    <property type="entry name" value="GLUTAMATE-RICH WD REPEAT-CONTAINING PROTEIN 1"/>
    <property type="match status" value="1"/>
</dbReference>
<dbReference type="EMBL" id="LWCA01000450">
    <property type="protein sequence ID" value="OAF68410.1"/>
    <property type="molecule type" value="Genomic_DNA"/>
</dbReference>
<keyword evidence="8" id="KW-1185">Reference proteome</keyword>
<dbReference type="SMART" id="SM00320">
    <property type="entry name" value="WD40"/>
    <property type="match status" value="5"/>
</dbReference>
<name>A0A177B2N9_9BILA</name>
<dbReference type="OrthoDB" id="2161379at2759"/>
<organism evidence="7 8">
    <name type="scientific">Intoshia linei</name>
    <dbReference type="NCBI Taxonomy" id="1819745"/>
    <lineage>
        <taxon>Eukaryota</taxon>
        <taxon>Metazoa</taxon>
        <taxon>Spiralia</taxon>
        <taxon>Lophotrochozoa</taxon>
        <taxon>Mesozoa</taxon>
        <taxon>Orthonectida</taxon>
        <taxon>Rhopaluridae</taxon>
        <taxon>Intoshia</taxon>
    </lineage>
</organism>
<evidence type="ECO:0000313" key="8">
    <source>
        <dbReference type="Proteomes" id="UP000078046"/>
    </source>
</evidence>
<dbReference type="Pfam" id="PF08662">
    <property type="entry name" value="eIF2A"/>
    <property type="match status" value="1"/>
</dbReference>
<dbReference type="InterPro" id="IPR036322">
    <property type="entry name" value="WD40_repeat_dom_sf"/>
</dbReference>
<dbReference type="PANTHER" id="PTHR45903">
    <property type="entry name" value="GLUTAMATE-RICH WD REPEAT-CONTAINING PROTEIN 1"/>
    <property type="match status" value="1"/>
</dbReference>
<comment type="caution">
    <text evidence="7">The sequence shown here is derived from an EMBL/GenBank/DDBJ whole genome shotgun (WGS) entry which is preliminary data.</text>
</comment>
<protein>
    <submittedName>
        <fullName evidence="7">Glutamate-rich WD repeat-containing protein 1</fullName>
    </submittedName>
</protein>
<dbReference type="InterPro" id="IPR013979">
    <property type="entry name" value="TIF_beta_prop-like"/>
</dbReference>
<evidence type="ECO:0000256" key="5">
    <source>
        <dbReference type="PROSITE-ProRule" id="PRU00221"/>
    </source>
</evidence>
<sequence>MTSEFFDKSAYKNYNVVYTDASCLSFDVIQADFEFESYPQQVFLVAGSQGQENDEKLMIMRIDNITEINDENDTESESESDSDLDDSKDACNGFGSKKISTFSVNIPFKYGCVNRLRMYKTSSGVNLSACMGSDGTFSIFNVNPAYESLDDKDMITKFKSIKNFDEFTLFSKKNDNEGYAVAWNGLIEGEIATGDCGGSIHLWKSDEETWNNYATMSNEESIEDICWSPSESTIFAACSTDKSIFMCDTRHKLKKTLIIKNAHQSDVNVIDWSLLDANIIVSGSDDKMLNLWDIRTTNKPFLTIKQHIGSITSVEWNPKEKGVFCASSEDDTVVQYDIYIEKDNDGIPTKNNHVLTDQDLQDVSNIPEQVLFVHGGQEEIKEVHWHKQYTGLVITSSQNDLNIFRTITV</sequence>
<reference evidence="7 8" key="1">
    <citation type="submission" date="2016-04" db="EMBL/GenBank/DDBJ databases">
        <title>The genome of Intoshia linei affirms orthonectids as highly simplified spiralians.</title>
        <authorList>
            <person name="Mikhailov K.V."/>
            <person name="Slusarev G.S."/>
            <person name="Nikitin M.A."/>
            <person name="Logacheva M.D."/>
            <person name="Penin A."/>
            <person name="Aleoshin V."/>
            <person name="Panchin Y.V."/>
        </authorList>
    </citation>
    <scope>NUCLEOTIDE SEQUENCE [LARGE SCALE GENOMIC DNA]</scope>
    <source>
        <strain evidence="7">Intl2013</strain>
        <tissue evidence="7">Whole animal</tissue>
    </source>
</reference>
<evidence type="ECO:0000259" key="6">
    <source>
        <dbReference type="Pfam" id="PF08662"/>
    </source>
</evidence>
<proteinExistence type="predicted"/>
<dbReference type="Proteomes" id="UP000078046">
    <property type="component" value="Unassembled WGS sequence"/>
</dbReference>
<evidence type="ECO:0000313" key="7">
    <source>
        <dbReference type="EMBL" id="OAF68410.1"/>
    </source>
</evidence>
<evidence type="ECO:0000256" key="2">
    <source>
        <dbReference type="ARBA" id="ARBA00022574"/>
    </source>
</evidence>
<dbReference type="InterPro" id="IPR015943">
    <property type="entry name" value="WD40/YVTN_repeat-like_dom_sf"/>
</dbReference>
<dbReference type="GO" id="GO:0003743">
    <property type="term" value="F:translation initiation factor activity"/>
    <property type="evidence" value="ECO:0007669"/>
    <property type="project" value="UniProtKB-KW"/>
</dbReference>
<evidence type="ECO:0000256" key="1">
    <source>
        <dbReference type="ARBA" id="ARBA00022540"/>
    </source>
</evidence>
<dbReference type="GO" id="GO:0042254">
    <property type="term" value="P:ribosome biogenesis"/>
    <property type="evidence" value="ECO:0007669"/>
    <property type="project" value="TreeGrafter"/>
</dbReference>
<dbReference type="PROSITE" id="PS50294">
    <property type="entry name" value="WD_REPEATS_REGION"/>
    <property type="match status" value="1"/>
</dbReference>
<evidence type="ECO:0000256" key="3">
    <source>
        <dbReference type="ARBA" id="ARBA00022737"/>
    </source>
</evidence>
<dbReference type="AlphaFoldDB" id="A0A177B2N9"/>
<keyword evidence="4" id="KW-0648">Protein biosynthesis</keyword>
<dbReference type="InterPro" id="IPR019775">
    <property type="entry name" value="WD40_repeat_CS"/>
</dbReference>
<evidence type="ECO:0000256" key="4">
    <source>
        <dbReference type="ARBA" id="ARBA00022917"/>
    </source>
</evidence>
<feature type="repeat" description="WD" evidence="5">
    <location>
        <begin position="260"/>
        <end position="296"/>
    </location>
</feature>
<keyword evidence="1" id="KW-0396">Initiation factor</keyword>
<keyword evidence="3" id="KW-0677">Repeat</keyword>
<keyword evidence="2 5" id="KW-0853">WD repeat</keyword>
<dbReference type="InterPro" id="IPR051972">
    <property type="entry name" value="Glutamate-rich_WD_repeat"/>
</dbReference>
<gene>
    <name evidence="7" type="ORF">A3Q56_03868</name>
</gene>
<dbReference type="PROSITE" id="PS50082">
    <property type="entry name" value="WD_REPEATS_2"/>
    <property type="match status" value="1"/>
</dbReference>
<dbReference type="Gene3D" id="2.130.10.10">
    <property type="entry name" value="YVTN repeat-like/Quinoprotein amine dehydrogenase"/>
    <property type="match status" value="1"/>
</dbReference>